<organism evidence="1 2">
    <name type="scientific">Capsaspora owczarzaki (strain ATCC 30864)</name>
    <dbReference type="NCBI Taxonomy" id="595528"/>
    <lineage>
        <taxon>Eukaryota</taxon>
        <taxon>Filasterea</taxon>
        <taxon>Capsaspora</taxon>
    </lineage>
</organism>
<keyword evidence="2" id="KW-1185">Reference proteome</keyword>
<dbReference type="Proteomes" id="UP000008743">
    <property type="component" value="Unassembled WGS sequence"/>
</dbReference>
<gene>
    <name evidence="1" type="ORF">CAOG_001247</name>
</gene>
<protein>
    <submittedName>
        <fullName evidence="1">Uncharacterized protein</fullName>
    </submittedName>
</protein>
<sequence>MVLTLGDVIDGNSLLKDTLALPEDNPLRKWQVTDVVLIDKDPFQRAVLAELPPDRAATQRRLAALSLLQRLLEQEVGAPRTLIAQPREFDTRFMGVVNGVLALKDGAVVSTCYGKSKFSDALTTMDGLKTYLQDRLGDLSLLQVTTLDLSGNELLNEDLPYVCDVVNALQCPVVKLRSNRFGMGQPSTELNSPVHYLASMAASAYVRFVDIVGNYVVGVEWAPAYQRFANPTTWHKLVYIPLVWLKGHDWTKPDICGQYVTAAKDCHEDFYWANLSDPVFSRSDPLPALN</sequence>
<dbReference type="EMBL" id="KE346361">
    <property type="protein sequence ID" value="KJE89826.1"/>
    <property type="molecule type" value="Genomic_DNA"/>
</dbReference>
<accession>A0A0D2U3N2</accession>
<evidence type="ECO:0000313" key="1">
    <source>
        <dbReference type="EMBL" id="KJE89826.1"/>
    </source>
</evidence>
<dbReference type="AlphaFoldDB" id="A0A0D2U3N2"/>
<proteinExistence type="predicted"/>
<reference evidence="2" key="1">
    <citation type="submission" date="2011-02" db="EMBL/GenBank/DDBJ databases">
        <title>The Genome Sequence of Capsaspora owczarzaki ATCC 30864.</title>
        <authorList>
            <person name="Russ C."/>
            <person name="Cuomo C."/>
            <person name="Burger G."/>
            <person name="Gray M.W."/>
            <person name="Holland P.W.H."/>
            <person name="King N."/>
            <person name="Lang F.B.F."/>
            <person name="Roger A.J."/>
            <person name="Ruiz-Trillo I."/>
            <person name="Young S.K."/>
            <person name="Zeng Q."/>
            <person name="Gargeya S."/>
            <person name="Alvarado L."/>
            <person name="Berlin A."/>
            <person name="Chapman S.B."/>
            <person name="Chen Z."/>
            <person name="Freedman E."/>
            <person name="Gellesch M."/>
            <person name="Goldberg J."/>
            <person name="Griggs A."/>
            <person name="Gujja S."/>
            <person name="Heilman E."/>
            <person name="Heiman D."/>
            <person name="Howarth C."/>
            <person name="Mehta T."/>
            <person name="Neiman D."/>
            <person name="Pearson M."/>
            <person name="Roberts A."/>
            <person name="Saif S."/>
            <person name="Shea T."/>
            <person name="Shenoy N."/>
            <person name="Sisk P."/>
            <person name="Stolte C."/>
            <person name="Sykes S."/>
            <person name="White J."/>
            <person name="Yandava C."/>
            <person name="Haas B."/>
            <person name="Nusbaum C."/>
            <person name="Birren B."/>
        </authorList>
    </citation>
    <scope>NUCLEOTIDE SEQUENCE</scope>
    <source>
        <strain evidence="2">ATCC 30864</strain>
    </source>
</reference>
<dbReference type="RefSeq" id="XP_004349767.1">
    <property type="nucleotide sequence ID" value="XM_004349717.1"/>
</dbReference>
<evidence type="ECO:0000313" key="2">
    <source>
        <dbReference type="Proteomes" id="UP000008743"/>
    </source>
</evidence>
<dbReference type="InParanoid" id="A0A0D2U3N2"/>
<dbReference type="PhylomeDB" id="A0A0D2U3N2"/>
<name>A0A0D2U3N2_CAPO3</name>